<dbReference type="Proteomes" id="UP000001593">
    <property type="component" value="Unassembled WGS sequence"/>
</dbReference>
<evidence type="ECO:0000313" key="2">
    <source>
        <dbReference type="EMBL" id="EDO36239.1"/>
    </source>
</evidence>
<dbReference type="KEGG" id="nve:5507655"/>
<reference evidence="2 3" key="1">
    <citation type="journal article" date="2007" name="Science">
        <title>Sea anemone genome reveals ancestral eumetazoan gene repertoire and genomic organization.</title>
        <authorList>
            <person name="Putnam N.H."/>
            <person name="Srivastava M."/>
            <person name="Hellsten U."/>
            <person name="Dirks B."/>
            <person name="Chapman J."/>
            <person name="Salamov A."/>
            <person name="Terry A."/>
            <person name="Shapiro H."/>
            <person name="Lindquist E."/>
            <person name="Kapitonov V.V."/>
            <person name="Jurka J."/>
            <person name="Genikhovich G."/>
            <person name="Grigoriev I.V."/>
            <person name="Lucas S.M."/>
            <person name="Steele R.E."/>
            <person name="Finnerty J.R."/>
            <person name="Technau U."/>
            <person name="Martindale M.Q."/>
            <person name="Rokhsar D.S."/>
        </authorList>
    </citation>
    <scope>NUCLEOTIDE SEQUENCE [LARGE SCALE GENOMIC DNA]</scope>
    <source>
        <strain evidence="3">CH2 X CH6</strain>
    </source>
</reference>
<accession>A7SJ59</accession>
<sequence>MSRRQIIEKQKALGSVNNICQSKTGEAILKKNIFETRVLRSKLSEIEEEQRRWKSSFSWEVKETQKEARSRIHAKKITFRDAVHMAVAVKRLQVGAKLNKEQGDTSSQDKDLENETEEQPRLNQDRKDSSKAQRNTPPSRARTESEVDLKTSDSVVEDVEVIRTPRDHGTDFAARHQTKLSNYTSTSKRKQSADSKRAEKTPTENATSEKEQKPVDSQNRAETSFSYKKKSKKRGENDVYDPVNIRIRYSKSLSSSFTPNPFPPRRKVTWCSSARKVNLARNAASAFADGRMKGKASSESGDKISITPNPVAMTPMLDRRFLELTAALVPMHESPEHSSDEGEGASEEDNEKSRENEAVTSQEASTPVIIPFP</sequence>
<feature type="compositionally biased region" description="Basic and acidic residues" evidence="1">
    <location>
        <begin position="141"/>
        <end position="151"/>
    </location>
</feature>
<name>A7SJ59_NEMVE</name>
<dbReference type="HOGENOM" id="CLU_742494_0_0_1"/>
<dbReference type="EMBL" id="DS469675">
    <property type="protein sequence ID" value="EDO36239.1"/>
    <property type="molecule type" value="Genomic_DNA"/>
</dbReference>
<feature type="compositionally biased region" description="Polar residues" evidence="1">
    <location>
        <begin position="215"/>
        <end position="226"/>
    </location>
</feature>
<feature type="region of interest" description="Disordered" evidence="1">
    <location>
        <begin position="291"/>
        <end position="310"/>
    </location>
</feature>
<evidence type="ECO:0000256" key="1">
    <source>
        <dbReference type="SAM" id="MobiDB-lite"/>
    </source>
</evidence>
<feature type="region of interest" description="Disordered" evidence="1">
    <location>
        <begin position="98"/>
        <end position="236"/>
    </location>
</feature>
<dbReference type="PhylomeDB" id="A7SJ59"/>
<feature type="compositionally biased region" description="Basic and acidic residues" evidence="1">
    <location>
        <begin position="191"/>
        <end position="214"/>
    </location>
</feature>
<feature type="compositionally biased region" description="Basic and acidic residues" evidence="1">
    <location>
        <begin position="98"/>
        <end position="131"/>
    </location>
</feature>
<proteinExistence type="predicted"/>
<feature type="region of interest" description="Disordered" evidence="1">
    <location>
        <begin position="327"/>
        <end position="373"/>
    </location>
</feature>
<keyword evidence="3" id="KW-1185">Reference proteome</keyword>
<feature type="compositionally biased region" description="Acidic residues" evidence="1">
    <location>
        <begin position="341"/>
        <end position="350"/>
    </location>
</feature>
<feature type="compositionally biased region" description="Basic and acidic residues" evidence="1">
    <location>
        <begin position="160"/>
        <end position="174"/>
    </location>
</feature>
<evidence type="ECO:0000313" key="3">
    <source>
        <dbReference type="Proteomes" id="UP000001593"/>
    </source>
</evidence>
<dbReference type="AlphaFoldDB" id="A7SJ59"/>
<dbReference type="InParanoid" id="A7SJ59"/>
<organism evidence="2 3">
    <name type="scientific">Nematostella vectensis</name>
    <name type="common">Starlet sea anemone</name>
    <dbReference type="NCBI Taxonomy" id="45351"/>
    <lineage>
        <taxon>Eukaryota</taxon>
        <taxon>Metazoa</taxon>
        <taxon>Cnidaria</taxon>
        <taxon>Anthozoa</taxon>
        <taxon>Hexacorallia</taxon>
        <taxon>Actiniaria</taxon>
        <taxon>Edwardsiidae</taxon>
        <taxon>Nematostella</taxon>
    </lineage>
</organism>
<protein>
    <submittedName>
        <fullName evidence="2">Uncharacterized protein</fullName>
    </submittedName>
</protein>
<gene>
    <name evidence="2" type="ORF">NEMVEDRAFT_v1g213083</name>
</gene>